<proteinExistence type="inferred from homology"/>
<feature type="active site" description="Nucleophile" evidence="4">
    <location>
        <position position="32"/>
    </location>
</feature>
<dbReference type="PIRSF" id="PIRSF037375">
    <property type="entry name" value="Autotrns_EstA"/>
    <property type="match status" value="1"/>
</dbReference>
<dbReference type="InterPro" id="IPR017186">
    <property type="entry name" value="Lipase_autotranspt_EstA"/>
</dbReference>
<dbReference type="InterPro" id="IPR036514">
    <property type="entry name" value="SGNH_hydro_sf"/>
</dbReference>
<dbReference type="SUPFAM" id="SSF52266">
    <property type="entry name" value="SGNH hydrolase"/>
    <property type="match status" value="1"/>
</dbReference>
<sequence>MKTRLTFLAITISSMVSSHANTFSQTYFFGDSQSDSGFFKPITSQAVNPSGKFTTNVGDDKMWSEHVAAHYGTHATPNGNGQTGTNYAAGGALAGQDSSLNLAGMSIAIPSTATQIGNYLKSSGGKADDKALYGVTSGAGNLLTLIPNAARAMQAYVQANPNASTTERGLALQAATTPTINQTAQETAQAIKQLKDAGAQYIIVPNVPDIGLSPSVLGTPAQPIASAITQSYATTLNTALANTGANVIPLDMFTLMREISTNPRSYGFQNAHSAACKTNTTLSQNALTCNQNHLVAENANQTHFFADSLHPTGGGHALIGDYAISVLESPKQISSITQQLNQQTLQQDQDTYRKINTLPENQNGLWVDSTTHKTSDFFGDGDSIPTLSIGASFGQQGRGQTGVHVHARQQENQWDNGGGYEVQTIGGGLFHRHDWGNLRLSAQLNYDHFKLDTDRRVKLGAATRVHQANTDGYRLGAGARLAYRFAPHERLQLTPYIGANAQRVQLGLLSENNSTLSTAMMFEKQKHESVNGEVGLQADWRFLPNTSLLGSVSHSHNFLDPEINISARLKTVPTVKFNAPAAQANKNLTSATIGIQHMVNGSSLNFGISGYKGDHDNKGANVFMGVIYSF</sequence>
<dbReference type="Gene3D" id="2.40.128.130">
    <property type="entry name" value="Autotransporter beta-domain"/>
    <property type="match status" value="1"/>
</dbReference>
<dbReference type="AlphaFoldDB" id="A0A376BM80"/>
<dbReference type="InterPro" id="IPR036709">
    <property type="entry name" value="Autotransporte_beta_dom_sf"/>
</dbReference>
<gene>
    <name evidence="7" type="primary">estA</name>
    <name evidence="7" type="ORF">NCTC10283_00905</name>
</gene>
<feature type="active site" evidence="4">
    <location>
        <position position="310"/>
    </location>
</feature>
<evidence type="ECO:0000313" key="7">
    <source>
        <dbReference type="EMBL" id="SSY70791.1"/>
    </source>
</evidence>
<reference evidence="7 8" key="1">
    <citation type="submission" date="2018-06" db="EMBL/GenBank/DDBJ databases">
        <authorList>
            <consortium name="Pathogen Informatics"/>
            <person name="Doyle S."/>
        </authorList>
    </citation>
    <scope>NUCLEOTIDE SEQUENCE [LARGE SCALE GENOMIC DNA]</scope>
    <source>
        <strain evidence="7 8">NCTC10283</strain>
    </source>
</reference>
<name>A0A376BM80_9NEIS</name>
<dbReference type="STRING" id="1120980.GCA_000745955_01890"/>
<evidence type="ECO:0000256" key="4">
    <source>
        <dbReference type="PIRSR" id="PIRSR037375-1"/>
    </source>
</evidence>
<protein>
    <submittedName>
        <fullName evidence="7">Esterase EstA</fullName>
        <ecNumber evidence="7">3.1.1.1</ecNumber>
    </submittedName>
</protein>
<dbReference type="Pfam" id="PF00657">
    <property type="entry name" value="Lipase_GDSL"/>
    <property type="match status" value="1"/>
</dbReference>
<evidence type="ECO:0000313" key="8">
    <source>
        <dbReference type="Proteomes" id="UP000254209"/>
    </source>
</evidence>
<dbReference type="PROSITE" id="PS51208">
    <property type="entry name" value="AUTOTRANSPORTER"/>
    <property type="match status" value="1"/>
</dbReference>
<organism evidence="7 8">
    <name type="scientific">Alysiella crassa</name>
    <dbReference type="NCBI Taxonomy" id="153491"/>
    <lineage>
        <taxon>Bacteria</taxon>
        <taxon>Pseudomonadati</taxon>
        <taxon>Pseudomonadota</taxon>
        <taxon>Betaproteobacteria</taxon>
        <taxon>Neisseriales</taxon>
        <taxon>Neisseriaceae</taxon>
        <taxon>Alysiella</taxon>
    </lineage>
</organism>
<keyword evidence="8" id="KW-1185">Reference proteome</keyword>
<evidence type="ECO:0000259" key="6">
    <source>
        <dbReference type="PROSITE" id="PS51208"/>
    </source>
</evidence>
<dbReference type="GO" id="GO:0106435">
    <property type="term" value="F:carboxylesterase activity"/>
    <property type="evidence" value="ECO:0007669"/>
    <property type="project" value="UniProtKB-EC"/>
</dbReference>
<evidence type="ECO:0000256" key="3">
    <source>
        <dbReference type="ARBA" id="ARBA00022801"/>
    </source>
</evidence>
<feature type="signal peptide" evidence="5">
    <location>
        <begin position="1"/>
        <end position="20"/>
    </location>
</feature>
<evidence type="ECO:0000256" key="2">
    <source>
        <dbReference type="ARBA" id="ARBA00022729"/>
    </source>
</evidence>
<dbReference type="SMART" id="SM00869">
    <property type="entry name" value="Autotransporter"/>
    <property type="match status" value="1"/>
</dbReference>
<keyword evidence="2 5" id="KW-0732">Signal</keyword>
<dbReference type="PANTHER" id="PTHR45648:SF22">
    <property type="entry name" value="GDSL LIPASE_ACYLHYDROLASE FAMILY PROTEIN (AFU_ORTHOLOGUE AFUA_4G14700)"/>
    <property type="match status" value="1"/>
</dbReference>
<dbReference type="EMBL" id="UFSO01000002">
    <property type="protein sequence ID" value="SSY70791.1"/>
    <property type="molecule type" value="Genomic_DNA"/>
</dbReference>
<evidence type="ECO:0000256" key="1">
    <source>
        <dbReference type="ARBA" id="ARBA00008668"/>
    </source>
</evidence>
<dbReference type="InterPro" id="IPR001087">
    <property type="entry name" value="GDSL"/>
</dbReference>
<comment type="similarity">
    <text evidence="1">Belongs to the 'GDSL' lipolytic enzyme family.</text>
</comment>
<feature type="chain" id="PRO_5016680262" evidence="5">
    <location>
        <begin position="21"/>
        <end position="630"/>
    </location>
</feature>
<dbReference type="PANTHER" id="PTHR45648">
    <property type="entry name" value="GDSL LIPASE/ACYLHYDROLASE FAMILY PROTEIN (AFU_ORTHOLOGUE AFUA_4G14700)"/>
    <property type="match status" value="1"/>
</dbReference>
<keyword evidence="3 7" id="KW-0378">Hydrolase</keyword>
<dbReference type="Pfam" id="PF03797">
    <property type="entry name" value="Autotransporter"/>
    <property type="match status" value="1"/>
</dbReference>
<accession>A0A376BM80</accession>
<feature type="active site" evidence="4">
    <location>
        <position position="307"/>
    </location>
</feature>
<dbReference type="CDD" id="cd01847">
    <property type="entry name" value="Triacylglycerol_lipase_like"/>
    <property type="match status" value="1"/>
</dbReference>
<dbReference type="EC" id="3.1.1.1" evidence="7"/>
<dbReference type="RefSeq" id="WP_034294173.1">
    <property type="nucleotide sequence ID" value="NZ_CP091519.2"/>
</dbReference>
<dbReference type="Gene3D" id="3.40.50.1110">
    <property type="entry name" value="SGNH hydrolase"/>
    <property type="match status" value="1"/>
</dbReference>
<dbReference type="InterPro" id="IPR005546">
    <property type="entry name" value="Autotransporte_beta"/>
</dbReference>
<evidence type="ECO:0000256" key="5">
    <source>
        <dbReference type="SAM" id="SignalP"/>
    </source>
</evidence>
<dbReference type="InterPro" id="IPR051058">
    <property type="entry name" value="GDSL_Est/Lipase"/>
</dbReference>
<dbReference type="Proteomes" id="UP000254209">
    <property type="component" value="Unassembled WGS sequence"/>
</dbReference>
<feature type="domain" description="Autotransporter" evidence="6">
    <location>
        <begin position="358"/>
        <end position="630"/>
    </location>
</feature>
<dbReference type="SUPFAM" id="SSF103515">
    <property type="entry name" value="Autotransporter"/>
    <property type="match status" value="1"/>
</dbReference>
<dbReference type="OrthoDB" id="5292073at2"/>